<dbReference type="Proteomes" id="UP000694872">
    <property type="component" value="Unplaced"/>
</dbReference>
<organism evidence="2">
    <name type="scientific">Papilio xuthus</name>
    <name type="common">Asian swallowtail butterfly</name>
    <dbReference type="NCBI Taxonomy" id="66420"/>
    <lineage>
        <taxon>Eukaryota</taxon>
        <taxon>Metazoa</taxon>
        <taxon>Ecdysozoa</taxon>
        <taxon>Arthropoda</taxon>
        <taxon>Hexapoda</taxon>
        <taxon>Insecta</taxon>
        <taxon>Pterygota</taxon>
        <taxon>Neoptera</taxon>
        <taxon>Endopterygota</taxon>
        <taxon>Lepidoptera</taxon>
        <taxon>Glossata</taxon>
        <taxon>Ditrysia</taxon>
        <taxon>Papilionoidea</taxon>
        <taxon>Papilionidae</taxon>
        <taxon>Papilioninae</taxon>
        <taxon>Papilio</taxon>
    </lineage>
</organism>
<sequence>MIQMNVKNISIIFKFLSLGVVIMAAVFWTGAEVETRSKDNDEQTMIGGAIWTQIVLTIGLIISTVVDDHIQPFVEGYFLFTAMLLLIVTGLILIKIEFKKMRRRQQIPSADQVISTERSSSHHVRPNTVDRTYLAIGALCLLSGVFTLVDFIFLSLSYTLF</sequence>
<name>A0AAJ6ZQX4_PAPXU</name>
<dbReference type="GeneID" id="106124898"/>
<feature type="transmembrane region" description="Helical" evidence="1">
    <location>
        <begin position="77"/>
        <end position="96"/>
    </location>
</feature>
<feature type="transmembrane region" description="Helical" evidence="1">
    <location>
        <begin position="12"/>
        <end position="33"/>
    </location>
</feature>
<evidence type="ECO:0000313" key="2">
    <source>
        <dbReference type="RefSeq" id="XP_013177370.1"/>
    </source>
</evidence>
<feature type="transmembrane region" description="Helical" evidence="1">
    <location>
        <begin position="133"/>
        <end position="158"/>
    </location>
</feature>
<evidence type="ECO:0000256" key="1">
    <source>
        <dbReference type="SAM" id="Phobius"/>
    </source>
</evidence>
<dbReference type="AlphaFoldDB" id="A0AAJ6ZQX4"/>
<feature type="transmembrane region" description="Helical" evidence="1">
    <location>
        <begin position="45"/>
        <end position="65"/>
    </location>
</feature>
<keyword evidence="1" id="KW-0472">Membrane</keyword>
<dbReference type="KEGG" id="pxu:106124898"/>
<reference evidence="2" key="1">
    <citation type="submission" date="2025-08" db="UniProtKB">
        <authorList>
            <consortium name="RefSeq"/>
        </authorList>
    </citation>
    <scope>IDENTIFICATION</scope>
</reference>
<keyword evidence="1" id="KW-1133">Transmembrane helix</keyword>
<protein>
    <submittedName>
        <fullName evidence="2">Uncharacterized protein LOC106124898</fullName>
    </submittedName>
</protein>
<proteinExistence type="predicted"/>
<keyword evidence="1" id="KW-0812">Transmembrane</keyword>
<gene>
    <name evidence="2" type="primary">LOC106124898</name>
</gene>
<accession>A0AAJ6ZQX4</accession>
<dbReference type="RefSeq" id="XP_013177370.1">
    <property type="nucleotide sequence ID" value="XM_013321916.1"/>
</dbReference>